<evidence type="ECO:0000313" key="6">
    <source>
        <dbReference type="Proteomes" id="UP001237448"/>
    </source>
</evidence>
<dbReference type="Gene3D" id="2.60.120.10">
    <property type="entry name" value="Jelly Rolls"/>
    <property type="match status" value="2"/>
</dbReference>
<proteinExistence type="inferred from homology"/>
<evidence type="ECO:0000256" key="2">
    <source>
        <dbReference type="RuleBase" id="RU003457"/>
    </source>
</evidence>
<protein>
    <submittedName>
        <fullName evidence="5">Redox-sensitive bicupin YhaK (Pirin superfamily)</fullName>
    </submittedName>
</protein>
<dbReference type="InterPro" id="IPR003829">
    <property type="entry name" value="Pirin_N_dom"/>
</dbReference>
<dbReference type="PANTHER" id="PTHR13903">
    <property type="entry name" value="PIRIN-RELATED"/>
    <property type="match status" value="1"/>
</dbReference>
<dbReference type="SUPFAM" id="SSF51182">
    <property type="entry name" value="RmlC-like cupins"/>
    <property type="match status" value="1"/>
</dbReference>
<keyword evidence="6" id="KW-1185">Reference proteome</keyword>
<dbReference type="InterPro" id="IPR011051">
    <property type="entry name" value="RmlC_Cupin_sf"/>
</dbReference>
<dbReference type="PANTHER" id="PTHR13903:SF8">
    <property type="entry name" value="PIRIN"/>
    <property type="match status" value="1"/>
</dbReference>
<dbReference type="CDD" id="cd02909">
    <property type="entry name" value="cupin_pirin_N"/>
    <property type="match status" value="1"/>
</dbReference>
<evidence type="ECO:0000313" key="5">
    <source>
        <dbReference type="EMBL" id="MDQ0391041.1"/>
    </source>
</evidence>
<reference evidence="5 6" key="1">
    <citation type="submission" date="2023-07" db="EMBL/GenBank/DDBJ databases">
        <title>Genomic Encyclopedia of Type Strains, Phase IV (KMG-IV): sequencing the most valuable type-strain genomes for metagenomic binning, comparative biology and taxonomic classification.</title>
        <authorList>
            <person name="Goeker M."/>
        </authorList>
    </citation>
    <scope>NUCLEOTIDE SEQUENCE [LARGE SCALE GENOMIC DNA]</scope>
    <source>
        <strain evidence="5 6">DSM 5896</strain>
    </source>
</reference>
<feature type="domain" description="Pirin C-terminal" evidence="4">
    <location>
        <begin position="192"/>
        <end position="291"/>
    </location>
</feature>
<comment type="caution">
    <text evidence="5">The sequence shown here is derived from an EMBL/GenBank/DDBJ whole genome shotgun (WGS) entry which is preliminary data.</text>
</comment>
<organism evidence="5 6">
    <name type="scientific">Labrys monachus</name>
    <dbReference type="NCBI Taxonomy" id="217067"/>
    <lineage>
        <taxon>Bacteria</taxon>
        <taxon>Pseudomonadati</taxon>
        <taxon>Pseudomonadota</taxon>
        <taxon>Alphaproteobacteria</taxon>
        <taxon>Hyphomicrobiales</taxon>
        <taxon>Xanthobacteraceae</taxon>
        <taxon>Labrys</taxon>
    </lineage>
</organism>
<sequence length="305" mass="33430">MTVLETDDPVPGDAYSCDAIEMQIVARSRDLGGFSVRRALPSSRRRLVGPFVFLDHFGPSIFRPGEAFDVRPHPHIGLSTVSYLFDGAIVHRDSLGYAETTKPGEISLMTAGKGIVHSERTGLEDRQRGFSMLGLQAWVALPKSHEEGLPSFEHYEQTKIPEHSAEGKTVRVLMGSAYGLVSPVRQDWSTLYVDVALEPGARLPVDAETEERAIYVVSGEIDLAGDRFGVGSLLVLRPGDALMVTAVTAARLVLVGGATMDGPRHIWWNFVSSSKERIEQAKADWKTGRFETVPGDPEFIPLPDF</sequence>
<dbReference type="InterPro" id="IPR014710">
    <property type="entry name" value="RmlC-like_jellyroll"/>
</dbReference>
<dbReference type="Pfam" id="PF05726">
    <property type="entry name" value="Pirin_C"/>
    <property type="match status" value="1"/>
</dbReference>
<dbReference type="InterPro" id="IPR008778">
    <property type="entry name" value="Pirin_C_dom"/>
</dbReference>
<dbReference type="PIRSF" id="PIRSF006232">
    <property type="entry name" value="Pirin"/>
    <property type="match status" value="1"/>
</dbReference>
<dbReference type="RefSeq" id="WP_307422745.1">
    <property type="nucleotide sequence ID" value="NZ_JAUSVK010000001.1"/>
</dbReference>
<comment type="similarity">
    <text evidence="1 2">Belongs to the pirin family.</text>
</comment>
<feature type="domain" description="Pirin N-terminal" evidence="3">
    <location>
        <begin position="34"/>
        <end position="139"/>
    </location>
</feature>
<dbReference type="Proteomes" id="UP001237448">
    <property type="component" value="Unassembled WGS sequence"/>
</dbReference>
<dbReference type="InterPro" id="IPR012093">
    <property type="entry name" value="Pirin"/>
</dbReference>
<evidence type="ECO:0000259" key="4">
    <source>
        <dbReference type="Pfam" id="PF05726"/>
    </source>
</evidence>
<evidence type="ECO:0000259" key="3">
    <source>
        <dbReference type="Pfam" id="PF02678"/>
    </source>
</evidence>
<name>A0ABU0F934_9HYPH</name>
<dbReference type="Pfam" id="PF02678">
    <property type="entry name" value="Pirin"/>
    <property type="match status" value="1"/>
</dbReference>
<evidence type="ECO:0000256" key="1">
    <source>
        <dbReference type="ARBA" id="ARBA00008416"/>
    </source>
</evidence>
<gene>
    <name evidence="5" type="ORF">J3R73_000833</name>
</gene>
<dbReference type="CDD" id="cd02247">
    <property type="entry name" value="cupin_pirin_C"/>
    <property type="match status" value="1"/>
</dbReference>
<dbReference type="EMBL" id="JAUSVK010000001">
    <property type="protein sequence ID" value="MDQ0391041.1"/>
    <property type="molecule type" value="Genomic_DNA"/>
</dbReference>
<accession>A0ABU0F934</accession>